<dbReference type="PANTHER" id="PTHR43875">
    <property type="entry name" value="MALTODEXTRIN IMPORT ATP-BINDING PROTEIN MSMX"/>
    <property type="match status" value="1"/>
</dbReference>
<dbReference type="SUPFAM" id="SSF50331">
    <property type="entry name" value="MOP-like"/>
    <property type="match status" value="1"/>
</dbReference>
<evidence type="ECO:0000256" key="1">
    <source>
        <dbReference type="ARBA" id="ARBA00022448"/>
    </source>
</evidence>
<dbReference type="HOGENOM" id="CLU_000604_1_1_2"/>
<dbReference type="PROSITE" id="PS00211">
    <property type="entry name" value="ABC_TRANSPORTER_1"/>
    <property type="match status" value="1"/>
</dbReference>
<evidence type="ECO:0000313" key="6">
    <source>
        <dbReference type="Proteomes" id="UP000001137"/>
    </source>
</evidence>
<dbReference type="InterPro" id="IPR012340">
    <property type="entry name" value="NA-bd_OB-fold"/>
</dbReference>
<evidence type="ECO:0000256" key="2">
    <source>
        <dbReference type="ARBA" id="ARBA00022741"/>
    </source>
</evidence>
<dbReference type="GO" id="GO:0140359">
    <property type="term" value="F:ABC-type transporter activity"/>
    <property type="evidence" value="ECO:0007669"/>
    <property type="project" value="InterPro"/>
</dbReference>
<reference evidence="5 6" key="1">
    <citation type="submission" date="2007-10" db="EMBL/GenBank/DDBJ databases">
        <title>Complete sequence of Caldivirga maquilingensis IC-167.</title>
        <authorList>
            <consortium name="US DOE Joint Genome Institute"/>
            <person name="Copeland A."/>
            <person name="Lucas S."/>
            <person name="Lapidus A."/>
            <person name="Barry K."/>
            <person name="Glavina del Rio T."/>
            <person name="Dalin E."/>
            <person name="Tice H."/>
            <person name="Pitluck S."/>
            <person name="Saunders E."/>
            <person name="Brettin T."/>
            <person name="Bruce D."/>
            <person name="Detter J.C."/>
            <person name="Han C."/>
            <person name="Schmutz J."/>
            <person name="Larimer F."/>
            <person name="Land M."/>
            <person name="Hauser L."/>
            <person name="Kyrpides N."/>
            <person name="Ivanova N."/>
            <person name="Biddle J.F."/>
            <person name="Zhang Z."/>
            <person name="Fitz-Gibbon S.T."/>
            <person name="Lowe T.M."/>
            <person name="Saltikov C."/>
            <person name="House C.H."/>
            <person name="Richardson P."/>
        </authorList>
    </citation>
    <scope>NUCLEOTIDE SEQUENCE [LARGE SCALE GENOMIC DNA]</scope>
    <source>
        <strain evidence="6">ATCC 700844 / DSM 13496 / JCM 10307 / IC-167</strain>
    </source>
</reference>
<dbReference type="InterPro" id="IPR015855">
    <property type="entry name" value="ABC_transpr_MalK-like"/>
</dbReference>
<keyword evidence="1" id="KW-0813">Transport</keyword>
<keyword evidence="3" id="KW-0067">ATP-binding</keyword>
<accession>A8MDK2</accession>
<evidence type="ECO:0000259" key="4">
    <source>
        <dbReference type="PROSITE" id="PS50893"/>
    </source>
</evidence>
<dbReference type="AlphaFoldDB" id="A8MDK2"/>
<dbReference type="Proteomes" id="UP000001137">
    <property type="component" value="Chromosome"/>
</dbReference>
<dbReference type="GO" id="GO:0055052">
    <property type="term" value="C:ATP-binding cassette (ABC) transporter complex, substrate-binding subunit-containing"/>
    <property type="evidence" value="ECO:0007669"/>
    <property type="project" value="TreeGrafter"/>
</dbReference>
<dbReference type="GeneID" id="5710382"/>
<dbReference type="GO" id="GO:0016887">
    <property type="term" value="F:ATP hydrolysis activity"/>
    <property type="evidence" value="ECO:0007669"/>
    <property type="project" value="InterPro"/>
</dbReference>
<evidence type="ECO:0000313" key="5">
    <source>
        <dbReference type="EMBL" id="ABW01858.1"/>
    </source>
</evidence>
<sequence>MVRVYLHDVTKVFSKSVIALDHVELEVKSGEFMVVMGPSGHGKTTLLRITAGLEEPTDGDVWIGDKLVASARKGVFIPPKDRNVGMVFQNWALYPHMKVFDNIAFPLRIKNMPRQEIEKKVKEVAEVLGIAETLDRYPRQLSGGQQQRVAIARALVKEPQVLLMDEPFSNLDARVRVMARAFVKDIQRRLGITTILVTHDPADALTLADRIAVLRRGVVQQIGLPSEVYDKPFNIFVANFIGDINLIEGFIESNGPGVLFNGGDVKIPLSEKLLEALDERSSVVLGIRPEDIVLSREELQVGDGLVNVGRGVVEISEFAGGKFNVMVRMSGIELKVVSSSSFGIGDQVNVYFNMNKIKLFNKSTETLIYG</sequence>
<keyword evidence="6" id="KW-1185">Reference proteome</keyword>
<dbReference type="InterPro" id="IPR040582">
    <property type="entry name" value="OB_MalK-like"/>
</dbReference>
<dbReference type="STRING" id="397948.Cmaq_1027"/>
<feature type="domain" description="ABC transporter" evidence="4">
    <location>
        <begin position="4"/>
        <end position="241"/>
    </location>
</feature>
<organism evidence="5 6">
    <name type="scientific">Caldivirga maquilingensis (strain ATCC 700844 / DSM 13496 / JCM 10307 / IC-167)</name>
    <dbReference type="NCBI Taxonomy" id="397948"/>
    <lineage>
        <taxon>Archaea</taxon>
        <taxon>Thermoproteota</taxon>
        <taxon>Thermoprotei</taxon>
        <taxon>Thermoproteales</taxon>
        <taxon>Thermoproteaceae</taxon>
        <taxon>Caldivirga</taxon>
    </lineage>
</organism>
<dbReference type="Gene3D" id="2.40.50.100">
    <property type="match status" value="1"/>
</dbReference>
<dbReference type="InterPro" id="IPR008995">
    <property type="entry name" value="Mo/tungstate-bd_C_term_dom"/>
</dbReference>
<dbReference type="PROSITE" id="PS50893">
    <property type="entry name" value="ABC_TRANSPORTER_2"/>
    <property type="match status" value="1"/>
</dbReference>
<dbReference type="InterPro" id="IPR003593">
    <property type="entry name" value="AAA+_ATPase"/>
</dbReference>
<dbReference type="Pfam" id="PF17912">
    <property type="entry name" value="OB_MalK"/>
    <property type="match status" value="1"/>
</dbReference>
<dbReference type="SUPFAM" id="SSF52540">
    <property type="entry name" value="P-loop containing nucleoside triphosphate hydrolases"/>
    <property type="match status" value="1"/>
</dbReference>
<dbReference type="Pfam" id="PF00005">
    <property type="entry name" value="ABC_tran"/>
    <property type="match status" value="1"/>
</dbReference>
<dbReference type="RefSeq" id="WP_012186077.1">
    <property type="nucleotide sequence ID" value="NC_009954.1"/>
</dbReference>
<dbReference type="GO" id="GO:0008643">
    <property type="term" value="P:carbohydrate transport"/>
    <property type="evidence" value="ECO:0007669"/>
    <property type="project" value="InterPro"/>
</dbReference>
<dbReference type="InterPro" id="IPR047641">
    <property type="entry name" value="ABC_transpr_MalK/UgpC-like"/>
</dbReference>
<dbReference type="KEGG" id="cma:Cmaq_1027"/>
<dbReference type="PANTHER" id="PTHR43875:SF4">
    <property type="entry name" value="GLUCOSE IMPORT ATP-BINDING PROTEIN GLCV"/>
    <property type="match status" value="1"/>
</dbReference>
<dbReference type="GO" id="GO:0005524">
    <property type="term" value="F:ATP binding"/>
    <property type="evidence" value="ECO:0007669"/>
    <property type="project" value="UniProtKB-KW"/>
</dbReference>
<name>A8MDK2_CALMQ</name>
<evidence type="ECO:0000256" key="3">
    <source>
        <dbReference type="ARBA" id="ARBA00022840"/>
    </source>
</evidence>
<dbReference type="EMBL" id="CP000852">
    <property type="protein sequence ID" value="ABW01858.1"/>
    <property type="molecule type" value="Genomic_DNA"/>
</dbReference>
<dbReference type="eggNOG" id="arCOG00175">
    <property type="taxonomic scope" value="Archaea"/>
</dbReference>
<dbReference type="CDD" id="cd03301">
    <property type="entry name" value="ABC_MalK_N"/>
    <property type="match status" value="1"/>
</dbReference>
<dbReference type="NCBIfam" id="NF040933">
    <property type="entry name" value="ABC_arch_GlcV"/>
    <property type="match status" value="1"/>
</dbReference>
<dbReference type="InterPro" id="IPR017871">
    <property type="entry name" value="ABC_transporter-like_CS"/>
</dbReference>
<proteinExistence type="predicted"/>
<dbReference type="OrthoDB" id="18368at2157"/>
<gene>
    <name evidence="5" type="ordered locus">Cmaq_1027</name>
</gene>
<dbReference type="InterPro" id="IPR003439">
    <property type="entry name" value="ABC_transporter-like_ATP-bd"/>
</dbReference>
<dbReference type="Gene3D" id="3.40.50.300">
    <property type="entry name" value="P-loop containing nucleotide triphosphate hydrolases"/>
    <property type="match status" value="1"/>
</dbReference>
<dbReference type="InterPro" id="IPR027417">
    <property type="entry name" value="P-loop_NTPase"/>
</dbReference>
<dbReference type="InterPro" id="IPR053598">
    <property type="entry name" value="ABC-Glucose_import_ATPase"/>
</dbReference>
<protein>
    <submittedName>
        <fullName evidence="5">ABC transporter related</fullName>
    </submittedName>
</protein>
<dbReference type="SMART" id="SM00382">
    <property type="entry name" value="AAA"/>
    <property type="match status" value="1"/>
</dbReference>
<keyword evidence="2" id="KW-0547">Nucleotide-binding</keyword>
<dbReference type="Gene3D" id="2.40.50.140">
    <property type="entry name" value="Nucleic acid-binding proteins"/>
    <property type="match status" value="1"/>
</dbReference>
<dbReference type="FunFam" id="3.40.50.300:FF:000042">
    <property type="entry name" value="Maltose/maltodextrin ABC transporter, ATP-binding protein"/>
    <property type="match status" value="1"/>
</dbReference>